<evidence type="ECO:0000259" key="1">
    <source>
        <dbReference type="Pfam" id="PF18588"/>
    </source>
</evidence>
<comment type="caution">
    <text evidence="2">The sequence shown here is derived from an EMBL/GenBank/DDBJ whole genome shotgun (WGS) entry which is preliminary data.</text>
</comment>
<dbReference type="AlphaFoldDB" id="A0A7X6JXF1"/>
<name>A0A7X6JXF1_9RHOB</name>
<protein>
    <recommendedName>
        <fullName evidence="1">Polysaccharide biosynthesis enzyme WcbI domain-containing protein</fullName>
    </recommendedName>
</protein>
<sequence>MPAMKLLVTGNCQARPLMNLMCGTGLFEPLDPIILHLADPGHSKKYEESLQEADLIVAQKTDPKFRVKVLSSENINELYSGKTVIWPNIFFSGQQPFLRYFTHRVQGRLLGPFDASHDLRIFGDWLSARKGMAGLIPRDSGDYIAAVRRLSLDSLRRREEGCGVIVSDLIEANPSVPLFFTFNHPSRFLLAKAAERLLARLSIEGAVVTEGDGEPLAAYRVPSTWMTDDLGDRYRGRAVVLKPGGGVDLGAFREFDADELRAEFFRCYDHQAAVLDPSDIRVTPSYPGFDLDGPMSR</sequence>
<keyword evidence="3" id="KW-1185">Reference proteome</keyword>
<dbReference type="Pfam" id="PF18588">
    <property type="entry name" value="WcbI"/>
    <property type="match status" value="1"/>
</dbReference>
<dbReference type="EMBL" id="JAAZQQ010000004">
    <property type="protein sequence ID" value="NKX45447.1"/>
    <property type="molecule type" value="Genomic_DNA"/>
</dbReference>
<reference evidence="2 3" key="1">
    <citation type="submission" date="2020-04" db="EMBL/GenBank/DDBJ databases">
        <authorList>
            <person name="Yoon J."/>
        </authorList>
    </citation>
    <scope>NUCLEOTIDE SEQUENCE [LARGE SCALE GENOMIC DNA]</scope>
    <source>
        <strain evidence="2 3">KMU-115</strain>
    </source>
</reference>
<feature type="domain" description="Polysaccharide biosynthesis enzyme WcbI" evidence="1">
    <location>
        <begin position="6"/>
        <end position="205"/>
    </location>
</feature>
<proteinExistence type="predicted"/>
<accession>A0A7X6JXF1</accession>
<organism evidence="2 3">
    <name type="scientific">Roseicyclus persicicus</name>
    <dbReference type="NCBI Taxonomy" id="2650661"/>
    <lineage>
        <taxon>Bacteria</taxon>
        <taxon>Pseudomonadati</taxon>
        <taxon>Pseudomonadota</taxon>
        <taxon>Alphaproteobacteria</taxon>
        <taxon>Rhodobacterales</taxon>
        <taxon>Roseobacteraceae</taxon>
        <taxon>Roseicyclus</taxon>
    </lineage>
</organism>
<dbReference type="Gene3D" id="3.40.50.12080">
    <property type="match status" value="2"/>
</dbReference>
<evidence type="ECO:0000313" key="2">
    <source>
        <dbReference type="EMBL" id="NKX45447.1"/>
    </source>
</evidence>
<dbReference type="InterPro" id="IPR041307">
    <property type="entry name" value="WcbI"/>
</dbReference>
<evidence type="ECO:0000313" key="3">
    <source>
        <dbReference type="Proteomes" id="UP000526408"/>
    </source>
</evidence>
<gene>
    <name evidence="2" type="ORF">HCU73_12700</name>
</gene>
<dbReference type="RefSeq" id="WP_338052113.1">
    <property type="nucleotide sequence ID" value="NZ_JAAZQQ010000004.1"/>
</dbReference>
<dbReference type="Proteomes" id="UP000526408">
    <property type="component" value="Unassembled WGS sequence"/>
</dbReference>